<comment type="caution">
    <text evidence="2">The sequence shown here is derived from an EMBL/GenBank/DDBJ whole genome shotgun (WGS) entry which is preliminary data.</text>
</comment>
<feature type="domain" description="Cupin type-2" evidence="1">
    <location>
        <begin position="37"/>
        <end position="91"/>
    </location>
</feature>
<dbReference type="InterPro" id="IPR014710">
    <property type="entry name" value="RmlC-like_jellyroll"/>
</dbReference>
<proteinExistence type="predicted"/>
<sequence>MVRRIEAPARIPVPGGKIIDEYVGNVSSGDGDVSIAVMQAPPGWEEPAQTPEFTEYTIVLRGSLVVETGGETLDVNAGQAIVTEPDERLRYTSGPDGADYIAICLPAFAEELAHRDQEPPDTSPGELVV</sequence>
<dbReference type="Proteomes" id="UP000265768">
    <property type="component" value="Unassembled WGS sequence"/>
</dbReference>
<name>A0A3A4B692_9ACTN</name>
<dbReference type="InterPro" id="IPR013096">
    <property type="entry name" value="Cupin_2"/>
</dbReference>
<dbReference type="Gene3D" id="2.60.120.10">
    <property type="entry name" value="Jelly Rolls"/>
    <property type="match status" value="1"/>
</dbReference>
<gene>
    <name evidence="2" type="ORF">D5H75_09260</name>
</gene>
<accession>A0A3A4B692</accession>
<dbReference type="SUPFAM" id="SSF51182">
    <property type="entry name" value="RmlC-like cupins"/>
    <property type="match status" value="1"/>
</dbReference>
<reference evidence="2 3" key="1">
    <citation type="submission" date="2018-09" db="EMBL/GenBank/DDBJ databases">
        <title>YIM 75507 draft genome.</title>
        <authorList>
            <person name="Tang S."/>
            <person name="Feng Y."/>
        </authorList>
    </citation>
    <scope>NUCLEOTIDE SEQUENCE [LARGE SCALE GENOMIC DNA]</scope>
    <source>
        <strain evidence="2 3">YIM 75507</strain>
    </source>
</reference>
<dbReference type="InterPro" id="IPR011051">
    <property type="entry name" value="RmlC_Cupin_sf"/>
</dbReference>
<organism evidence="2 3">
    <name type="scientific">Bailinhaonella thermotolerans</name>
    <dbReference type="NCBI Taxonomy" id="1070861"/>
    <lineage>
        <taxon>Bacteria</taxon>
        <taxon>Bacillati</taxon>
        <taxon>Actinomycetota</taxon>
        <taxon>Actinomycetes</taxon>
        <taxon>Streptosporangiales</taxon>
        <taxon>Streptosporangiaceae</taxon>
        <taxon>Bailinhaonella</taxon>
    </lineage>
</organism>
<evidence type="ECO:0000259" key="1">
    <source>
        <dbReference type="Pfam" id="PF07883"/>
    </source>
</evidence>
<evidence type="ECO:0000313" key="2">
    <source>
        <dbReference type="EMBL" id="RJL33044.1"/>
    </source>
</evidence>
<dbReference type="RefSeq" id="WP_119926003.1">
    <property type="nucleotide sequence ID" value="NZ_QZEY01000003.1"/>
</dbReference>
<dbReference type="EMBL" id="QZEY01000003">
    <property type="protein sequence ID" value="RJL33044.1"/>
    <property type="molecule type" value="Genomic_DNA"/>
</dbReference>
<dbReference type="Pfam" id="PF07883">
    <property type="entry name" value="Cupin_2"/>
    <property type="match status" value="1"/>
</dbReference>
<protein>
    <submittedName>
        <fullName evidence="2">Cupin domain-containing protein</fullName>
    </submittedName>
</protein>
<evidence type="ECO:0000313" key="3">
    <source>
        <dbReference type="Proteomes" id="UP000265768"/>
    </source>
</evidence>
<dbReference type="AlphaFoldDB" id="A0A3A4B692"/>
<dbReference type="OrthoDB" id="160522at2"/>
<keyword evidence="3" id="KW-1185">Reference proteome</keyword>